<accession>A0ABP6VHQ0</accession>
<feature type="domain" description="NERD" evidence="1">
    <location>
        <begin position="10"/>
        <end position="121"/>
    </location>
</feature>
<protein>
    <recommendedName>
        <fullName evidence="1">NERD domain-containing protein</fullName>
    </recommendedName>
</protein>
<evidence type="ECO:0000313" key="2">
    <source>
        <dbReference type="EMBL" id="GAA3533822.1"/>
    </source>
</evidence>
<evidence type="ECO:0000259" key="1">
    <source>
        <dbReference type="PROSITE" id="PS50965"/>
    </source>
</evidence>
<comment type="caution">
    <text evidence="2">The sequence shown here is derived from an EMBL/GenBank/DDBJ whole genome shotgun (WGS) entry which is preliminary data.</text>
</comment>
<evidence type="ECO:0000313" key="3">
    <source>
        <dbReference type="Proteomes" id="UP001500301"/>
    </source>
</evidence>
<proteinExistence type="predicted"/>
<gene>
    <name evidence="2" type="ORF">GCM10022263_22630</name>
</gene>
<reference evidence="3" key="1">
    <citation type="journal article" date="2019" name="Int. J. Syst. Evol. Microbiol.">
        <title>The Global Catalogue of Microorganisms (GCM) 10K type strain sequencing project: providing services to taxonomists for standard genome sequencing and annotation.</title>
        <authorList>
            <consortium name="The Broad Institute Genomics Platform"/>
            <consortium name="The Broad Institute Genome Sequencing Center for Infectious Disease"/>
            <person name="Wu L."/>
            <person name="Ma J."/>
        </authorList>
    </citation>
    <scope>NUCLEOTIDE SEQUENCE [LARGE SCALE GENOMIC DNA]</scope>
    <source>
        <strain evidence="3">JCM 17460</strain>
    </source>
</reference>
<sequence>MKTDERAWWIGADGEQAVAAQLAKLGPEWRVLHAIRVGDRGSDIDHLLIGPGGVLTVNAKNHPNASIWVGGDTFMVNGQRVPYVRNSRHEATRAGRLLTEHVGFPVTALGVIAVIGARKGFKVKGQPADGSVVVLPRRRISQYVRNLPQRLAERQIAAIHDVARRSTT</sequence>
<organism evidence="2 3">
    <name type="scientific">Nocardioides daeguensis</name>
    <dbReference type="NCBI Taxonomy" id="908359"/>
    <lineage>
        <taxon>Bacteria</taxon>
        <taxon>Bacillati</taxon>
        <taxon>Actinomycetota</taxon>
        <taxon>Actinomycetes</taxon>
        <taxon>Propionibacteriales</taxon>
        <taxon>Nocardioidaceae</taxon>
        <taxon>Nocardioides</taxon>
    </lineage>
</organism>
<keyword evidence="3" id="KW-1185">Reference proteome</keyword>
<dbReference type="EMBL" id="BAABBB010000009">
    <property type="protein sequence ID" value="GAA3533822.1"/>
    <property type="molecule type" value="Genomic_DNA"/>
</dbReference>
<dbReference type="Proteomes" id="UP001500301">
    <property type="component" value="Unassembled WGS sequence"/>
</dbReference>
<dbReference type="PROSITE" id="PS50965">
    <property type="entry name" value="NERD"/>
    <property type="match status" value="1"/>
</dbReference>
<dbReference type="InterPro" id="IPR011528">
    <property type="entry name" value="NERD"/>
</dbReference>
<dbReference type="Pfam" id="PF08378">
    <property type="entry name" value="NERD"/>
    <property type="match status" value="1"/>
</dbReference>
<name>A0ABP6VHQ0_9ACTN</name>
<dbReference type="RefSeq" id="WP_218236316.1">
    <property type="nucleotide sequence ID" value="NZ_BAABBB010000009.1"/>
</dbReference>